<protein>
    <submittedName>
        <fullName evidence="1">Uncharacterized protein</fullName>
    </submittedName>
</protein>
<proteinExistence type="predicted"/>
<organism evidence="1 2">
    <name type="scientific">Actinokineospora xionganensis</name>
    <dbReference type="NCBI Taxonomy" id="2684470"/>
    <lineage>
        <taxon>Bacteria</taxon>
        <taxon>Bacillati</taxon>
        <taxon>Actinomycetota</taxon>
        <taxon>Actinomycetes</taxon>
        <taxon>Pseudonocardiales</taxon>
        <taxon>Pseudonocardiaceae</taxon>
        <taxon>Actinokineospora</taxon>
    </lineage>
</organism>
<dbReference type="Proteomes" id="UP000734823">
    <property type="component" value="Unassembled WGS sequence"/>
</dbReference>
<sequence length="55" mass="5852">MSTSEPDTMDELIADCAAIPSSLMADPAAIPRSRAAHWTVDDNCAAQVADLDEYV</sequence>
<keyword evidence="2" id="KW-1185">Reference proteome</keyword>
<reference evidence="1 2" key="1">
    <citation type="submission" date="2020-06" db="EMBL/GenBank/DDBJ databases">
        <title>Actinokineospora xiongansis sp. nov., isolated from soil of Baiyangdian.</title>
        <authorList>
            <person name="Zhang X."/>
        </authorList>
    </citation>
    <scope>NUCLEOTIDE SEQUENCE [LARGE SCALE GENOMIC DNA]</scope>
    <source>
        <strain evidence="1 2">HBU206404</strain>
    </source>
</reference>
<evidence type="ECO:0000313" key="2">
    <source>
        <dbReference type="Proteomes" id="UP000734823"/>
    </source>
</evidence>
<dbReference type="RefSeq" id="WP_187223953.1">
    <property type="nucleotide sequence ID" value="NZ_JABVED010000020.1"/>
</dbReference>
<gene>
    <name evidence="1" type="ORF">GPZ80_27100</name>
</gene>
<comment type="caution">
    <text evidence="1">The sequence shown here is derived from an EMBL/GenBank/DDBJ whole genome shotgun (WGS) entry which is preliminary data.</text>
</comment>
<accession>A0ABR7LDT8</accession>
<evidence type="ECO:0000313" key="1">
    <source>
        <dbReference type="EMBL" id="MBC6450834.1"/>
    </source>
</evidence>
<dbReference type="EMBL" id="JABVED010000020">
    <property type="protein sequence ID" value="MBC6450834.1"/>
    <property type="molecule type" value="Genomic_DNA"/>
</dbReference>
<name>A0ABR7LDT8_9PSEU</name>